<reference evidence="2" key="1">
    <citation type="submission" date="2023-08" db="EMBL/GenBank/DDBJ databases">
        <title>Black Yeasts Isolated from many extreme environments.</title>
        <authorList>
            <person name="Coleine C."/>
            <person name="Stajich J.E."/>
            <person name="Selbmann L."/>
        </authorList>
    </citation>
    <scope>NUCLEOTIDE SEQUENCE</scope>
    <source>
        <strain evidence="2">CCFEE 5401</strain>
    </source>
</reference>
<organism evidence="2 3">
    <name type="scientific">Meristemomyces frigidus</name>
    <dbReference type="NCBI Taxonomy" id="1508187"/>
    <lineage>
        <taxon>Eukaryota</taxon>
        <taxon>Fungi</taxon>
        <taxon>Dikarya</taxon>
        <taxon>Ascomycota</taxon>
        <taxon>Pezizomycotina</taxon>
        <taxon>Dothideomycetes</taxon>
        <taxon>Dothideomycetidae</taxon>
        <taxon>Mycosphaerellales</taxon>
        <taxon>Teratosphaeriaceae</taxon>
        <taxon>Meristemomyces</taxon>
    </lineage>
</organism>
<feature type="compositionally biased region" description="Basic and acidic residues" evidence="1">
    <location>
        <begin position="49"/>
        <end position="63"/>
    </location>
</feature>
<name>A0AAN7TWJ5_9PEZI</name>
<gene>
    <name evidence="2" type="ORF">LTR62_003991</name>
</gene>
<evidence type="ECO:0000313" key="3">
    <source>
        <dbReference type="Proteomes" id="UP001310890"/>
    </source>
</evidence>
<accession>A0AAN7TWJ5</accession>
<evidence type="ECO:0000256" key="1">
    <source>
        <dbReference type="SAM" id="MobiDB-lite"/>
    </source>
</evidence>
<dbReference type="Proteomes" id="UP001310890">
    <property type="component" value="Unassembled WGS sequence"/>
</dbReference>
<feature type="region of interest" description="Disordered" evidence="1">
    <location>
        <begin position="1"/>
        <end position="106"/>
    </location>
</feature>
<dbReference type="EMBL" id="JAVRRL010000003">
    <property type="protein sequence ID" value="KAK5117947.1"/>
    <property type="molecule type" value="Genomic_DNA"/>
</dbReference>
<comment type="caution">
    <text evidence="2">The sequence shown here is derived from an EMBL/GenBank/DDBJ whole genome shotgun (WGS) entry which is preliminary data.</text>
</comment>
<sequence>MSSEQTCSSSDLRSTAQDSKREATRKHKWALGGNITTGRAAGGKPRPHRPSETDYNTKRRESKGAVAALQNCAKVTRKQDMLDGTAISDDSGNSASDYDESPAPPVDGAVMYSFDAARAPTQGSQILNTALAKAVEKFKDRETVKLVKNEYDILDDEGESVGLTPAKKSKKVKAVSLTVPDADEDYELV</sequence>
<evidence type="ECO:0000313" key="2">
    <source>
        <dbReference type="EMBL" id="KAK5117947.1"/>
    </source>
</evidence>
<feature type="compositionally biased region" description="Polar residues" evidence="1">
    <location>
        <begin position="1"/>
        <end position="17"/>
    </location>
</feature>
<dbReference type="AlphaFoldDB" id="A0AAN7TWJ5"/>
<proteinExistence type="predicted"/>
<protein>
    <submittedName>
        <fullName evidence="2">Uncharacterized protein</fullName>
    </submittedName>
</protein>